<feature type="compositionally biased region" description="Polar residues" evidence="1">
    <location>
        <begin position="85"/>
        <end position="94"/>
    </location>
</feature>
<evidence type="ECO:0000256" key="1">
    <source>
        <dbReference type="SAM" id="MobiDB-lite"/>
    </source>
</evidence>
<dbReference type="Proteomes" id="UP001141806">
    <property type="component" value="Unassembled WGS sequence"/>
</dbReference>
<feature type="region of interest" description="Disordered" evidence="1">
    <location>
        <begin position="25"/>
        <end position="129"/>
    </location>
</feature>
<feature type="compositionally biased region" description="Polar residues" evidence="1">
    <location>
        <begin position="46"/>
        <end position="55"/>
    </location>
</feature>
<comment type="caution">
    <text evidence="2">The sequence shown here is derived from an EMBL/GenBank/DDBJ whole genome shotgun (WGS) entry which is preliminary data.</text>
</comment>
<reference evidence="2" key="1">
    <citation type="journal article" date="2023" name="Plant J.">
        <title>The genome of the king protea, Protea cynaroides.</title>
        <authorList>
            <person name="Chang J."/>
            <person name="Duong T.A."/>
            <person name="Schoeman C."/>
            <person name="Ma X."/>
            <person name="Roodt D."/>
            <person name="Barker N."/>
            <person name="Li Z."/>
            <person name="Van de Peer Y."/>
            <person name="Mizrachi E."/>
        </authorList>
    </citation>
    <scope>NUCLEOTIDE SEQUENCE</scope>
    <source>
        <tissue evidence="2">Young leaves</tissue>
    </source>
</reference>
<keyword evidence="3" id="KW-1185">Reference proteome</keyword>
<name>A0A9Q0KWH6_9MAGN</name>
<organism evidence="2 3">
    <name type="scientific">Protea cynaroides</name>
    <dbReference type="NCBI Taxonomy" id="273540"/>
    <lineage>
        <taxon>Eukaryota</taxon>
        <taxon>Viridiplantae</taxon>
        <taxon>Streptophyta</taxon>
        <taxon>Embryophyta</taxon>
        <taxon>Tracheophyta</taxon>
        <taxon>Spermatophyta</taxon>
        <taxon>Magnoliopsida</taxon>
        <taxon>Proteales</taxon>
        <taxon>Proteaceae</taxon>
        <taxon>Protea</taxon>
    </lineage>
</organism>
<evidence type="ECO:0000313" key="3">
    <source>
        <dbReference type="Proteomes" id="UP001141806"/>
    </source>
</evidence>
<evidence type="ECO:0000313" key="2">
    <source>
        <dbReference type="EMBL" id="KAJ4978142.1"/>
    </source>
</evidence>
<sequence>MALPPYQVEKAEQVDVSSPFTFRTKENLCHDEENERDSSTVRENEGTATEISGNSGDKEEEVGVAVFSPTDLTNNGVDMDRKNEGTATEISGNNSDKEEELGVSATIFSPADLTSNGVDMDSLQEKLAA</sequence>
<protein>
    <submittedName>
        <fullName evidence="2">Uncharacterized protein</fullName>
    </submittedName>
</protein>
<dbReference type="AlphaFoldDB" id="A0A9Q0KWH6"/>
<proteinExistence type="predicted"/>
<accession>A0A9Q0KWH6</accession>
<gene>
    <name evidence="2" type="ORF">NE237_008922</name>
</gene>
<dbReference type="EMBL" id="JAMYWD010000002">
    <property type="protein sequence ID" value="KAJ4978142.1"/>
    <property type="molecule type" value="Genomic_DNA"/>
</dbReference>
<feature type="compositionally biased region" description="Basic and acidic residues" evidence="1">
    <location>
        <begin position="25"/>
        <end position="45"/>
    </location>
</feature>